<gene>
    <name evidence="2" type="ORF">J0A69_15745</name>
</gene>
<dbReference type="Proteomes" id="UP000664480">
    <property type="component" value="Unassembled WGS sequence"/>
</dbReference>
<name>A0ABS3CIH7_9BACT</name>
<reference evidence="2 3" key="1">
    <citation type="submission" date="2021-03" db="EMBL/GenBank/DDBJ databases">
        <title>novel species isolated from a fishpond in China.</title>
        <authorList>
            <person name="Lu H."/>
            <person name="Cai Z."/>
        </authorList>
    </citation>
    <scope>NUCLEOTIDE SEQUENCE [LARGE SCALE GENOMIC DNA]</scope>
    <source>
        <strain evidence="2 3">YJ13C</strain>
    </source>
</reference>
<evidence type="ECO:0000313" key="3">
    <source>
        <dbReference type="Proteomes" id="UP000664480"/>
    </source>
</evidence>
<dbReference type="EMBL" id="JAFKCU010000003">
    <property type="protein sequence ID" value="MBN7816898.1"/>
    <property type="molecule type" value="Genomic_DNA"/>
</dbReference>
<keyword evidence="3" id="KW-1185">Reference proteome</keyword>
<protein>
    <submittedName>
        <fullName evidence="2">TerB family tellurite resistance protein</fullName>
    </submittedName>
</protein>
<feature type="coiled-coil region" evidence="1">
    <location>
        <begin position="32"/>
        <end position="69"/>
    </location>
</feature>
<organism evidence="2 3">
    <name type="scientific">Algoriphagus pacificus</name>
    <dbReference type="NCBI Taxonomy" id="2811234"/>
    <lineage>
        <taxon>Bacteria</taxon>
        <taxon>Pseudomonadati</taxon>
        <taxon>Bacteroidota</taxon>
        <taxon>Cytophagia</taxon>
        <taxon>Cytophagales</taxon>
        <taxon>Cyclobacteriaceae</taxon>
        <taxon>Algoriphagus</taxon>
    </lineage>
</organism>
<evidence type="ECO:0000256" key="1">
    <source>
        <dbReference type="SAM" id="Coils"/>
    </source>
</evidence>
<accession>A0ABS3CIH7</accession>
<comment type="caution">
    <text evidence="2">The sequence shown here is derived from an EMBL/GenBank/DDBJ whole genome shotgun (WGS) entry which is preliminary data.</text>
</comment>
<dbReference type="RefSeq" id="WP_206587553.1">
    <property type="nucleotide sequence ID" value="NZ_JAFKCU010000003.1"/>
</dbReference>
<proteinExistence type="predicted"/>
<evidence type="ECO:0000313" key="2">
    <source>
        <dbReference type="EMBL" id="MBN7816898.1"/>
    </source>
</evidence>
<keyword evidence="1" id="KW-0175">Coiled coil</keyword>
<sequence>MKINVLSIRKRRGFIGAVLLIHLFFFGAIGSLKAQDQEIQQLLLNVQKLEQLKDLLVQMKDKYQIIQQGYQQVKSVTEGNFRLHEVFLDRLYRVSPEVKKYYRIAEIIQMQLDLVSYTRQSIRSHSGNDFADLVYLKDVFTRLNGMGLRNLEELMLLLSDNQLQMDDAERLSAVDRIHQDMKRILLDGQKITAEVQQLVRIRNQFKNEAASLQLILSNHGN</sequence>